<dbReference type="GO" id="GO:0022627">
    <property type="term" value="C:cytosolic small ribosomal subunit"/>
    <property type="evidence" value="ECO:0007669"/>
    <property type="project" value="TreeGrafter"/>
</dbReference>
<evidence type="ECO:0000256" key="2">
    <source>
        <dbReference type="ARBA" id="ARBA00022980"/>
    </source>
</evidence>
<organism evidence="7 8">
    <name type="scientific">Candidatus Sungiibacteriota bacterium</name>
    <dbReference type="NCBI Taxonomy" id="2750080"/>
    <lineage>
        <taxon>Bacteria</taxon>
        <taxon>Candidatus Sungiibacteriota</taxon>
    </lineage>
</organism>
<gene>
    <name evidence="5 7" type="primary">rpsB</name>
    <name evidence="6" type="ORF">HYT38_01870</name>
    <name evidence="7" type="ORF">HYV66_00430</name>
</gene>
<dbReference type="Proteomes" id="UP000709672">
    <property type="component" value="Unassembled WGS sequence"/>
</dbReference>
<dbReference type="AlphaFoldDB" id="A0A932DS53"/>
<dbReference type="GO" id="GO:0006412">
    <property type="term" value="P:translation"/>
    <property type="evidence" value="ECO:0007669"/>
    <property type="project" value="UniProtKB-UniRule"/>
</dbReference>
<proteinExistence type="inferred from homology"/>
<dbReference type="Gene3D" id="3.40.50.10490">
    <property type="entry name" value="Glucose-6-phosphate isomerase like protein, domain 1"/>
    <property type="match status" value="1"/>
</dbReference>
<dbReference type="Proteomes" id="UP000786662">
    <property type="component" value="Unassembled WGS sequence"/>
</dbReference>
<dbReference type="EMBL" id="JACPHQ010000004">
    <property type="protein sequence ID" value="MBI2465690.1"/>
    <property type="molecule type" value="Genomic_DNA"/>
</dbReference>
<accession>A0A932DS53</accession>
<dbReference type="PANTHER" id="PTHR12534:SF0">
    <property type="entry name" value="SMALL RIBOSOMAL SUBUNIT PROTEIN US2M"/>
    <property type="match status" value="1"/>
</dbReference>
<dbReference type="NCBIfam" id="TIGR01011">
    <property type="entry name" value="rpsB_bact"/>
    <property type="match status" value="1"/>
</dbReference>
<dbReference type="InterPro" id="IPR005706">
    <property type="entry name" value="Ribosomal_uS2_bac/mit/plastid"/>
</dbReference>
<dbReference type="CDD" id="cd01425">
    <property type="entry name" value="RPS2"/>
    <property type="match status" value="1"/>
</dbReference>
<dbReference type="PRINTS" id="PR00395">
    <property type="entry name" value="RIBOSOMALS2"/>
</dbReference>
<protein>
    <recommendedName>
        <fullName evidence="4 5">Small ribosomal subunit protein uS2</fullName>
    </recommendedName>
</protein>
<reference evidence="7" key="1">
    <citation type="submission" date="2020-07" db="EMBL/GenBank/DDBJ databases">
        <title>Huge and variable diversity of episymbiotic CPR bacteria and DPANN archaea in groundwater ecosystems.</title>
        <authorList>
            <person name="He C.Y."/>
            <person name="Keren R."/>
            <person name="Whittaker M."/>
            <person name="Farag I.F."/>
            <person name="Doudna J."/>
            <person name="Cate J.H.D."/>
            <person name="Banfield J.F."/>
        </authorList>
    </citation>
    <scope>NUCLEOTIDE SEQUENCE</scope>
    <source>
        <strain evidence="6">NC_groundwater_191_Ag_S-0.1um_45_8</strain>
        <strain evidence="7">NC_groundwater_418_Ag_B-0.1um_45_10</strain>
    </source>
</reference>
<comment type="caution">
    <text evidence="7">The sequence shown here is derived from an EMBL/GenBank/DDBJ whole genome shotgun (WGS) entry which is preliminary data.</text>
</comment>
<dbReference type="GO" id="GO:0003735">
    <property type="term" value="F:structural constituent of ribosome"/>
    <property type="evidence" value="ECO:0007669"/>
    <property type="project" value="InterPro"/>
</dbReference>
<sequence>MITPQELIQAGAHIGHKKSKWNPKMAPFVFGVRNSLHVIDVVKTLEKLKLAVDFLAETVKSGGSILWVGARIQTKNVIPELARELNMPYVAGRWIGGLFTNFKIIKERLKYFRDLEEKFKTGGLTGYTKKEQIQFGRKLKKLEASMGGIKNLQSLPQAIFITDANAEVDAVLEAKKLGVKVVGLVDTSANPETVDYPIPINNDSLASLKLILDAIKTELTPLVNK</sequence>
<name>A0A932DS53_9BACT</name>
<dbReference type="Gene3D" id="1.10.287.610">
    <property type="entry name" value="Helix hairpin bin"/>
    <property type="match status" value="1"/>
</dbReference>
<dbReference type="EMBL" id="JACOYY010000057">
    <property type="protein sequence ID" value="MBI2052407.1"/>
    <property type="molecule type" value="Genomic_DNA"/>
</dbReference>
<dbReference type="InterPro" id="IPR001865">
    <property type="entry name" value="Ribosomal_uS2"/>
</dbReference>
<evidence type="ECO:0000313" key="8">
    <source>
        <dbReference type="Proteomes" id="UP000709672"/>
    </source>
</evidence>
<evidence type="ECO:0000313" key="6">
    <source>
        <dbReference type="EMBL" id="MBI2052407.1"/>
    </source>
</evidence>
<comment type="similarity">
    <text evidence="1 5">Belongs to the universal ribosomal protein uS2 family.</text>
</comment>
<dbReference type="PANTHER" id="PTHR12534">
    <property type="entry name" value="30S RIBOSOMAL PROTEIN S2 PROKARYOTIC AND ORGANELLAR"/>
    <property type="match status" value="1"/>
</dbReference>
<keyword evidence="3 5" id="KW-0687">Ribonucleoprotein</keyword>
<evidence type="ECO:0000313" key="7">
    <source>
        <dbReference type="EMBL" id="MBI2465690.1"/>
    </source>
</evidence>
<evidence type="ECO:0000256" key="3">
    <source>
        <dbReference type="ARBA" id="ARBA00023274"/>
    </source>
</evidence>
<keyword evidence="2 5" id="KW-0689">Ribosomal protein</keyword>
<dbReference type="SUPFAM" id="SSF52313">
    <property type="entry name" value="Ribosomal protein S2"/>
    <property type="match status" value="1"/>
</dbReference>
<dbReference type="HAMAP" id="MF_00291_B">
    <property type="entry name" value="Ribosomal_uS2_B"/>
    <property type="match status" value="1"/>
</dbReference>
<evidence type="ECO:0000256" key="5">
    <source>
        <dbReference type="HAMAP-Rule" id="MF_00291"/>
    </source>
</evidence>
<dbReference type="InterPro" id="IPR023591">
    <property type="entry name" value="Ribosomal_uS2_flav_dom_sf"/>
</dbReference>
<evidence type="ECO:0000256" key="1">
    <source>
        <dbReference type="ARBA" id="ARBA00006242"/>
    </source>
</evidence>
<dbReference type="Pfam" id="PF00318">
    <property type="entry name" value="Ribosomal_S2"/>
    <property type="match status" value="1"/>
</dbReference>
<evidence type="ECO:0000256" key="4">
    <source>
        <dbReference type="ARBA" id="ARBA00035256"/>
    </source>
</evidence>